<dbReference type="EMBL" id="KZ613919">
    <property type="protein sequence ID" value="PMD49825.1"/>
    <property type="molecule type" value="Genomic_DNA"/>
</dbReference>
<dbReference type="GeneID" id="36596339"/>
<evidence type="ECO:0000313" key="2">
    <source>
        <dbReference type="Proteomes" id="UP000235371"/>
    </source>
</evidence>
<accession>A0A2J6SGD0</accession>
<gene>
    <name evidence="1" type="ORF">K444DRAFT_711801</name>
</gene>
<evidence type="ECO:0000313" key="1">
    <source>
        <dbReference type="EMBL" id="PMD49825.1"/>
    </source>
</evidence>
<dbReference type="RefSeq" id="XP_024726729.1">
    <property type="nucleotide sequence ID" value="XM_024888263.1"/>
</dbReference>
<keyword evidence="2" id="KW-1185">Reference proteome</keyword>
<feature type="non-terminal residue" evidence="1">
    <location>
        <position position="1"/>
    </location>
</feature>
<dbReference type="InParanoid" id="A0A2J6SGD0"/>
<proteinExistence type="predicted"/>
<reference evidence="1 2" key="1">
    <citation type="submission" date="2016-04" db="EMBL/GenBank/DDBJ databases">
        <title>A degradative enzymes factory behind the ericoid mycorrhizal symbiosis.</title>
        <authorList>
            <consortium name="DOE Joint Genome Institute"/>
            <person name="Martino E."/>
            <person name="Morin E."/>
            <person name="Grelet G."/>
            <person name="Kuo A."/>
            <person name="Kohler A."/>
            <person name="Daghino S."/>
            <person name="Barry K."/>
            <person name="Choi C."/>
            <person name="Cichocki N."/>
            <person name="Clum A."/>
            <person name="Copeland A."/>
            <person name="Hainaut M."/>
            <person name="Haridas S."/>
            <person name="Labutti K."/>
            <person name="Lindquist E."/>
            <person name="Lipzen A."/>
            <person name="Khouja H.-R."/>
            <person name="Murat C."/>
            <person name="Ohm R."/>
            <person name="Olson A."/>
            <person name="Spatafora J."/>
            <person name="Veneault-Fourrey C."/>
            <person name="Henrissat B."/>
            <person name="Grigoriev I."/>
            <person name="Martin F."/>
            <person name="Perotto S."/>
        </authorList>
    </citation>
    <scope>NUCLEOTIDE SEQUENCE [LARGE SCALE GENOMIC DNA]</scope>
    <source>
        <strain evidence="1 2">E</strain>
    </source>
</reference>
<sequence>NFIDFLPTNLIIACSPNNAWLVTLPTGCVFGGGSSNPRSHWALSHSLSFPELTVVPQALRTFENMSEMTTETVLKLYIRLRIDKEEIRLVTIEAPDDPSTEIRCQCEAAKLSSSSGYNVLSYV</sequence>
<organism evidence="1 2">
    <name type="scientific">Hyaloscypha bicolor E</name>
    <dbReference type="NCBI Taxonomy" id="1095630"/>
    <lineage>
        <taxon>Eukaryota</taxon>
        <taxon>Fungi</taxon>
        <taxon>Dikarya</taxon>
        <taxon>Ascomycota</taxon>
        <taxon>Pezizomycotina</taxon>
        <taxon>Leotiomycetes</taxon>
        <taxon>Helotiales</taxon>
        <taxon>Hyaloscyphaceae</taxon>
        <taxon>Hyaloscypha</taxon>
        <taxon>Hyaloscypha bicolor</taxon>
    </lineage>
</organism>
<protein>
    <submittedName>
        <fullName evidence="1">Uncharacterized protein</fullName>
    </submittedName>
</protein>
<dbReference type="Proteomes" id="UP000235371">
    <property type="component" value="Unassembled WGS sequence"/>
</dbReference>
<name>A0A2J6SGD0_9HELO</name>
<dbReference type="AlphaFoldDB" id="A0A2J6SGD0"/>